<evidence type="ECO:0000313" key="3">
    <source>
        <dbReference type="EMBL" id="RUT14078.1"/>
    </source>
</evidence>
<keyword evidence="1" id="KW-0472">Membrane</keyword>
<organism evidence="3 4">
    <name type="scientific">Chroococcidiopsis cubana SAG 39.79</name>
    <dbReference type="NCBI Taxonomy" id="388085"/>
    <lineage>
        <taxon>Bacteria</taxon>
        <taxon>Bacillati</taxon>
        <taxon>Cyanobacteriota</taxon>
        <taxon>Cyanophyceae</taxon>
        <taxon>Chroococcidiopsidales</taxon>
        <taxon>Chroococcidiopsidaceae</taxon>
        <taxon>Chroococcidiopsis</taxon>
    </lineage>
</organism>
<dbReference type="EMBL" id="RSCK01000003">
    <property type="protein sequence ID" value="RUT14078.1"/>
    <property type="molecule type" value="Genomic_DNA"/>
</dbReference>
<accession>A0AB37URR4</accession>
<dbReference type="PANTHER" id="PTHR10098">
    <property type="entry name" value="RAPSYN-RELATED"/>
    <property type="match status" value="1"/>
</dbReference>
<name>A0AB37URR4_9CYAN</name>
<gene>
    <name evidence="3" type="ORF">DSM107010_05610</name>
</gene>
<dbReference type="Proteomes" id="UP000282574">
    <property type="component" value="Unassembled WGS sequence"/>
</dbReference>
<protein>
    <recommendedName>
        <fullName evidence="2">CHAT domain-containing protein</fullName>
    </recommendedName>
</protein>
<evidence type="ECO:0000313" key="4">
    <source>
        <dbReference type="Proteomes" id="UP000282574"/>
    </source>
</evidence>
<proteinExistence type="predicted"/>
<dbReference type="SUPFAM" id="SSF48452">
    <property type="entry name" value="TPR-like"/>
    <property type="match status" value="1"/>
</dbReference>
<dbReference type="InterPro" id="IPR011990">
    <property type="entry name" value="TPR-like_helical_dom_sf"/>
</dbReference>
<keyword evidence="1" id="KW-0812">Transmembrane</keyword>
<dbReference type="PANTHER" id="PTHR10098:SF112">
    <property type="entry name" value="SLR0380 PROTEIN"/>
    <property type="match status" value="1"/>
</dbReference>
<keyword evidence="4" id="KW-1185">Reference proteome</keyword>
<keyword evidence="1" id="KW-1133">Transmembrane helix</keyword>
<dbReference type="InterPro" id="IPR024983">
    <property type="entry name" value="CHAT_dom"/>
</dbReference>
<feature type="transmembrane region" description="Helical" evidence="1">
    <location>
        <begin position="7"/>
        <end position="31"/>
    </location>
</feature>
<dbReference type="Pfam" id="PF12770">
    <property type="entry name" value="CHAT"/>
    <property type="match status" value="1"/>
</dbReference>
<dbReference type="Gene3D" id="1.25.40.10">
    <property type="entry name" value="Tetratricopeptide repeat domain"/>
    <property type="match status" value="2"/>
</dbReference>
<reference evidence="3 4" key="1">
    <citation type="journal article" date="2019" name="Genome Biol. Evol.">
        <title>Day and night: Metabolic profiles and evolutionary relationships of six axenic non-marine cyanobacteria.</title>
        <authorList>
            <person name="Will S.E."/>
            <person name="Henke P."/>
            <person name="Boedeker C."/>
            <person name="Huang S."/>
            <person name="Brinkmann H."/>
            <person name="Rohde M."/>
            <person name="Jarek M."/>
            <person name="Friedl T."/>
            <person name="Seufert S."/>
            <person name="Schumacher M."/>
            <person name="Overmann J."/>
            <person name="Neumann-Schaal M."/>
            <person name="Petersen J."/>
        </authorList>
    </citation>
    <scope>NUCLEOTIDE SEQUENCE [LARGE SCALE GENOMIC DNA]</scope>
    <source>
        <strain evidence="3 4">SAG 39.79</strain>
    </source>
</reference>
<sequence length="853" mass="95551">MARQWLVLLRALPSFLKYVILGIGITIVVYLSGERVASETNANAQAQALTQAGHVQLGRGEATAALQSWQAARKLYIQAKNEEGVFGSSINQILALQALGLYPRACNILVETLNLETWVCQSSVSLDRQQEERLIQLVQKQPSSPLNNIGLCSIGNVLRSMGKLRESEIVLHQAHKNSSTRQKENGDVLLSLANTERALYVQALNKYQLVEEPVAKGLALQTADLKLRQALANYQKIAHESATVNLVLQARLNYLSLLLDINRYYALNTPNINASTLQKLQQETQPFILPSIGQLLATSFDYLPVIDSVYARLNLVNSLIEAYQIANLNKAALKEKIDLRLQAETLAKIALQIAKNINNIRAKSYALKALGEITEILDKPGRSRTHLVAALRSAQSVQAWDIAYQIQQQLGMFYNRVGDLPNAIKYYKAAIASLDRLRSNSTLNSLDNQFLFREKIEPIYKTYIKLLLSSPSPDFQEIIQINSKKQTVEIENFLQCAKIERGAVDENSTRSSTAYIYIIDLDERVEAIVNTPERTFHAYTIDPKSVKANVDNLILNLQRNKTPYTKPYINEKSVTLYSQELYQLLISPIEKYLSQAKTLVFALDSPFQNVPMALLYDGKKYLIEKYSISNTLGLQLQKPQMIATNNLKAIVAGVSEKSPSYRELDTIENLSSLPEVISEINKIKASVQVVELLNQQFTTERLQQKVGTSNFPIVHLTTHGQFSSDPDRTLLLAWDRAIDLQEVGKIVQSRLQNQLDALELLVLSACQTAKGDRRSVLGLAGVSVQSGARSTLATLWFVDAKSTARLMGEFYRNLKLGKPKAEALQQAQLSLMQDPNYRHPFYWSGFLLLGSWL</sequence>
<comment type="caution">
    <text evidence="3">The sequence shown here is derived from an EMBL/GenBank/DDBJ whole genome shotgun (WGS) entry which is preliminary data.</text>
</comment>
<dbReference type="RefSeq" id="WP_106165816.1">
    <property type="nucleotide sequence ID" value="NZ_RSCK01000003.1"/>
</dbReference>
<feature type="domain" description="CHAT" evidence="2">
    <location>
        <begin position="577"/>
        <end position="851"/>
    </location>
</feature>
<dbReference type="AlphaFoldDB" id="A0AB37URR4"/>
<evidence type="ECO:0000259" key="2">
    <source>
        <dbReference type="Pfam" id="PF12770"/>
    </source>
</evidence>
<evidence type="ECO:0000256" key="1">
    <source>
        <dbReference type="SAM" id="Phobius"/>
    </source>
</evidence>